<keyword evidence="3" id="KW-1185">Reference proteome</keyword>
<reference evidence="2 3" key="1">
    <citation type="submission" date="2020-09" db="EMBL/GenBank/DDBJ databases">
        <title>Investigation of environmental microbe.</title>
        <authorList>
            <person name="Ou Y."/>
            <person name="Kang Q."/>
        </authorList>
    </citation>
    <scope>NUCLEOTIDE SEQUENCE [LARGE SCALE GENOMIC DNA]</scope>
    <source>
        <strain evidence="2 3">KJZ-9</strain>
    </source>
</reference>
<dbReference type="Pfam" id="PF00583">
    <property type="entry name" value="Acetyltransf_1"/>
    <property type="match status" value="1"/>
</dbReference>
<protein>
    <submittedName>
        <fullName evidence="2">GNAT family acetyltransferase</fullName>
    </submittedName>
</protein>
<dbReference type="KEGG" id="rama:IDM48_06630"/>
<dbReference type="CDD" id="cd04301">
    <property type="entry name" value="NAT_SF"/>
    <property type="match status" value="1"/>
</dbReference>
<dbReference type="AlphaFoldDB" id="A0A7H2BHF3"/>
<gene>
    <name evidence="2" type="ORF">IDM48_06630</name>
</gene>
<dbReference type="Gene3D" id="3.40.630.30">
    <property type="match status" value="1"/>
</dbReference>
<feature type="domain" description="N-acetyltransferase" evidence="1">
    <location>
        <begin position="47"/>
        <end position="207"/>
    </location>
</feature>
<dbReference type="InterPro" id="IPR000182">
    <property type="entry name" value="GNAT_dom"/>
</dbReference>
<sequence>MNDFPQEKIEDQADWGVEAYPQDVTITSLQMLDSALAEQPAELPQGVRIERAQHVTPELVRWFYAVVGGPYRWYERLGWSREQWQEELDAEGSEVWILTLDGTPAGYCQLSAELMASSIAPTADVEILYFGLMDWAHGKGLGRLFLQTVIQRAWDIPNRHHLPEVHRVWVHTCNLDGPHALANYQARGLSVYEVEQHQEIVLKQPLGSWSAMFAQ</sequence>
<name>A0A7H2BHF3_9MICC</name>
<keyword evidence="2" id="KW-0808">Transferase</keyword>
<evidence type="ECO:0000259" key="1">
    <source>
        <dbReference type="PROSITE" id="PS51186"/>
    </source>
</evidence>
<dbReference type="EMBL" id="CP061538">
    <property type="protein sequence ID" value="QNV39099.1"/>
    <property type="molecule type" value="Genomic_DNA"/>
</dbReference>
<dbReference type="GO" id="GO:0016747">
    <property type="term" value="F:acyltransferase activity, transferring groups other than amino-acyl groups"/>
    <property type="evidence" value="ECO:0007669"/>
    <property type="project" value="InterPro"/>
</dbReference>
<dbReference type="PROSITE" id="PS51186">
    <property type="entry name" value="GNAT"/>
    <property type="match status" value="1"/>
</dbReference>
<dbReference type="Proteomes" id="UP000516421">
    <property type="component" value="Chromosome"/>
</dbReference>
<dbReference type="RefSeq" id="WP_083147365.1">
    <property type="nucleotide sequence ID" value="NZ_CP061538.1"/>
</dbReference>
<evidence type="ECO:0000313" key="2">
    <source>
        <dbReference type="EMBL" id="QNV39099.1"/>
    </source>
</evidence>
<dbReference type="SUPFAM" id="SSF55729">
    <property type="entry name" value="Acyl-CoA N-acyltransferases (Nat)"/>
    <property type="match status" value="1"/>
</dbReference>
<evidence type="ECO:0000313" key="3">
    <source>
        <dbReference type="Proteomes" id="UP000516421"/>
    </source>
</evidence>
<organism evidence="2 3">
    <name type="scientific">Rothia amarae</name>
    <dbReference type="NCBI Taxonomy" id="169480"/>
    <lineage>
        <taxon>Bacteria</taxon>
        <taxon>Bacillati</taxon>
        <taxon>Actinomycetota</taxon>
        <taxon>Actinomycetes</taxon>
        <taxon>Micrococcales</taxon>
        <taxon>Micrococcaceae</taxon>
        <taxon>Rothia</taxon>
    </lineage>
</organism>
<dbReference type="InterPro" id="IPR016181">
    <property type="entry name" value="Acyl_CoA_acyltransferase"/>
</dbReference>
<proteinExistence type="predicted"/>
<accession>A0A7H2BHF3</accession>